<organism evidence="3 4">
    <name type="scientific">Bradyrhizobium erythrophlei</name>
    <dbReference type="NCBI Taxonomy" id="1437360"/>
    <lineage>
        <taxon>Bacteria</taxon>
        <taxon>Pseudomonadati</taxon>
        <taxon>Pseudomonadota</taxon>
        <taxon>Alphaproteobacteria</taxon>
        <taxon>Hyphomicrobiales</taxon>
        <taxon>Nitrobacteraceae</taxon>
        <taxon>Bradyrhizobium</taxon>
    </lineage>
</organism>
<feature type="chain" id="PRO_5012906270" evidence="1">
    <location>
        <begin position="23"/>
        <end position="517"/>
    </location>
</feature>
<keyword evidence="3" id="KW-0808">Transferase</keyword>
<evidence type="ECO:0000313" key="3">
    <source>
        <dbReference type="EMBL" id="SHG11134.1"/>
    </source>
</evidence>
<dbReference type="PANTHER" id="PTHR42678">
    <property type="entry name" value="AMIDASE"/>
    <property type="match status" value="1"/>
</dbReference>
<evidence type="ECO:0000259" key="2">
    <source>
        <dbReference type="Pfam" id="PF01425"/>
    </source>
</evidence>
<evidence type="ECO:0000256" key="1">
    <source>
        <dbReference type="SAM" id="SignalP"/>
    </source>
</evidence>
<feature type="signal peptide" evidence="1">
    <location>
        <begin position="1"/>
        <end position="22"/>
    </location>
</feature>
<gene>
    <name evidence="3" type="ORF">SAMN05443248_0323</name>
</gene>
<dbReference type="Pfam" id="PF01425">
    <property type="entry name" value="Amidase"/>
    <property type="match status" value="1"/>
</dbReference>
<feature type="domain" description="Amidase" evidence="2">
    <location>
        <begin position="49"/>
        <end position="491"/>
    </location>
</feature>
<proteinExistence type="predicted"/>
<dbReference type="PIRSF" id="PIRSF001221">
    <property type="entry name" value="Amidase_fungi"/>
    <property type="match status" value="1"/>
</dbReference>
<dbReference type="PANTHER" id="PTHR42678:SF5">
    <property type="entry name" value="GLUTAMYL-TRNA(GLN) AMIDOTRANSFERASE SUBUNIT A"/>
    <property type="match status" value="1"/>
</dbReference>
<keyword evidence="1" id="KW-0732">Signal</keyword>
<sequence length="517" mass="54559">MMNKHILALAACLAAVATPVLATDFKVEEATIPEIERAFRDHRLTCHQLVQTYLDRIAAYNKQGPKLNAVLTMNGSALAAADHLDAAFAQGGAVGPLHCVPVVLKDNYNTADLPTTGGSLSLEGAQPDKDAFVVARLRAAGAIVLAKTNMHEFALSGTTVSSLGGQTLNPYDLTRTPGGSSGGTGVAVASNLAMAGTGSDTVNSIRSPSSANALVGVRPTHGLLSLNGIMPVSSTQDAIGPLARHVADAAAMLQAMAAADPADPQTADHPHPDYTAALDANALKGQRIGVLRVMFGSKPEHREVNEVMQQAVSAMKQAGAELIVIDAPELDADQLIAQNDVQKYEFKAVMDRYLATIPNAPAKTVDAIYAGGRYNHPTLEGFLKSAVSFKDGLSEADYQVRLDRDVKTRALLEKVMDDNHLDAVVYPLQKRLVVPLTELNQADRNGILASVTGFPAITVPAGFSSPTDTAPLGVPVGMDILGKPWSEAKLLSLAYSFEQATHFRRSPESTPPLPSEK</sequence>
<dbReference type="InterPro" id="IPR036928">
    <property type="entry name" value="AS_sf"/>
</dbReference>
<name>A0A1M5H5A7_9BRAD</name>
<reference evidence="3 4" key="1">
    <citation type="submission" date="2016-11" db="EMBL/GenBank/DDBJ databases">
        <authorList>
            <person name="Jaros S."/>
            <person name="Januszkiewicz K."/>
            <person name="Wedrychowicz H."/>
        </authorList>
    </citation>
    <scope>NUCLEOTIDE SEQUENCE [LARGE SCALE GENOMIC DNA]</scope>
    <source>
        <strain evidence="3 4">GAS138</strain>
    </source>
</reference>
<dbReference type="AlphaFoldDB" id="A0A1M5H5A7"/>
<dbReference type="SUPFAM" id="SSF75304">
    <property type="entry name" value="Amidase signature (AS) enzymes"/>
    <property type="match status" value="1"/>
</dbReference>
<protein>
    <submittedName>
        <fullName evidence="3">Asp-tRNAAsn/Glu-tRNAGln amidotransferase A subunit</fullName>
    </submittedName>
</protein>
<dbReference type="GO" id="GO:0016740">
    <property type="term" value="F:transferase activity"/>
    <property type="evidence" value="ECO:0007669"/>
    <property type="project" value="UniProtKB-KW"/>
</dbReference>
<dbReference type="InterPro" id="IPR023631">
    <property type="entry name" value="Amidase_dom"/>
</dbReference>
<dbReference type="Proteomes" id="UP000189796">
    <property type="component" value="Chromosome I"/>
</dbReference>
<dbReference type="RefSeq" id="WP_197689259.1">
    <property type="nucleotide sequence ID" value="NZ_LT670817.1"/>
</dbReference>
<evidence type="ECO:0000313" key="4">
    <source>
        <dbReference type="Proteomes" id="UP000189796"/>
    </source>
</evidence>
<dbReference type="EMBL" id="LT670817">
    <property type="protein sequence ID" value="SHG11134.1"/>
    <property type="molecule type" value="Genomic_DNA"/>
</dbReference>
<accession>A0A1M5H5A7</accession>
<dbReference type="Gene3D" id="3.90.1300.10">
    <property type="entry name" value="Amidase signature (AS) domain"/>
    <property type="match status" value="1"/>
</dbReference>